<accession>A0A102WKM5</accession>
<evidence type="ECO:0000313" key="3">
    <source>
        <dbReference type="Proteomes" id="UP000068603"/>
    </source>
</evidence>
<dbReference type="Proteomes" id="UP000068603">
    <property type="component" value="Unassembled WGS sequence"/>
</dbReference>
<feature type="region of interest" description="Disordered" evidence="1">
    <location>
        <begin position="1"/>
        <end position="54"/>
    </location>
</feature>
<proteinExistence type="predicted"/>
<gene>
    <name evidence="2" type="ORF">WT44_07585</name>
</gene>
<name>A0A102WKM5_9BURK</name>
<dbReference type="EMBL" id="LPHB01000025">
    <property type="protein sequence ID" value="KWA66085.1"/>
    <property type="molecule type" value="Genomic_DNA"/>
</dbReference>
<dbReference type="AlphaFoldDB" id="A0A102WKM5"/>
<protein>
    <submittedName>
        <fullName evidence="2">Uncharacterized protein</fullName>
    </submittedName>
</protein>
<evidence type="ECO:0000313" key="2">
    <source>
        <dbReference type="EMBL" id="KWA66085.1"/>
    </source>
</evidence>
<organism evidence="2">
    <name type="scientific">Burkholderia stagnalis</name>
    <dbReference type="NCBI Taxonomy" id="1503054"/>
    <lineage>
        <taxon>Bacteria</taxon>
        <taxon>Pseudomonadati</taxon>
        <taxon>Pseudomonadota</taxon>
        <taxon>Betaproteobacteria</taxon>
        <taxon>Burkholderiales</taxon>
        <taxon>Burkholderiaceae</taxon>
        <taxon>Burkholderia</taxon>
        <taxon>Burkholderia cepacia complex</taxon>
    </lineage>
</organism>
<comment type="caution">
    <text evidence="2">The sequence shown here is derived from an EMBL/GenBank/DDBJ whole genome shotgun (WGS) entry which is preliminary data.</text>
</comment>
<reference evidence="2 3" key="1">
    <citation type="submission" date="2015-11" db="EMBL/GenBank/DDBJ databases">
        <title>Expanding the genomic diversity of Burkholderia species for the development of highly accurate diagnostics.</title>
        <authorList>
            <person name="Sahl J."/>
            <person name="Keim P."/>
            <person name="Wagner D."/>
        </authorList>
    </citation>
    <scope>NUCLEOTIDE SEQUENCE [LARGE SCALE GENOMIC DNA]</scope>
    <source>
        <strain evidence="2 3">MSMB1960WGS</strain>
    </source>
</reference>
<evidence type="ECO:0000256" key="1">
    <source>
        <dbReference type="SAM" id="MobiDB-lite"/>
    </source>
</evidence>
<dbReference type="RefSeq" id="WP_059811031.1">
    <property type="nucleotide sequence ID" value="NZ_LOUZ01000084.1"/>
</dbReference>
<sequence length="81" mass="8591">MATAGRKRTVLTPGGQDAATQDDQGMQDRRETTVDDGPPLTRPSRSKYINQPASAVDPKEIVAAVLTKDGWVVPDLSAGRG</sequence>